<accession>A0A5B1CM36</accession>
<reference evidence="9 10" key="1">
    <citation type="submission" date="2019-08" db="EMBL/GenBank/DDBJ databases">
        <title>Deep-cultivation of Planctomycetes and their phenomic and genomic characterization uncovers novel biology.</title>
        <authorList>
            <person name="Wiegand S."/>
            <person name="Jogler M."/>
            <person name="Boedeker C."/>
            <person name="Pinto D."/>
            <person name="Vollmers J."/>
            <person name="Rivas-Marin E."/>
            <person name="Kohn T."/>
            <person name="Peeters S.H."/>
            <person name="Heuer A."/>
            <person name="Rast P."/>
            <person name="Oberbeckmann S."/>
            <person name="Bunk B."/>
            <person name="Jeske O."/>
            <person name="Meyerdierks A."/>
            <person name="Storesund J.E."/>
            <person name="Kallscheuer N."/>
            <person name="Luecker S."/>
            <person name="Lage O.M."/>
            <person name="Pohl T."/>
            <person name="Merkel B.J."/>
            <person name="Hornburger P."/>
            <person name="Mueller R.-W."/>
            <person name="Bruemmer F."/>
            <person name="Labrenz M."/>
            <person name="Spormann A.M."/>
            <person name="Op Den Camp H."/>
            <person name="Overmann J."/>
            <person name="Amann R."/>
            <person name="Jetten M.S.M."/>
            <person name="Mascher T."/>
            <person name="Medema M.H."/>
            <person name="Devos D.P."/>
            <person name="Kaster A.-K."/>
            <person name="Ovreas L."/>
            <person name="Rohde M."/>
            <person name="Galperin M.Y."/>
            <person name="Jogler C."/>
        </authorList>
    </citation>
    <scope>NUCLEOTIDE SEQUENCE [LARGE SCALE GENOMIC DNA]</scope>
    <source>
        <strain evidence="9 10">LF1</strain>
    </source>
</reference>
<dbReference type="InterPro" id="IPR020103">
    <property type="entry name" value="PsdUridine_synth_cat_dom_sf"/>
</dbReference>
<feature type="binding site" evidence="4 6">
    <location>
        <position position="112"/>
    </location>
    <ligand>
        <name>substrate</name>
    </ligand>
</feature>
<evidence type="ECO:0000256" key="7">
    <source>
        <dbReference type="RuleBase" id="RU003792"/>
    </source>
</evidence>
<dbReference type="HAMAP" id="MF_00171">
    <property type="entry name" value="TruA"/>
    <property type="match status" value="1"/>
</dbReference>
<organism evidence="9 10">
    <name type="scientific">Rubripirellula obstinata</name>
    <dbReference type="NCBI Taxonomy" id="406547"/>
    <lineage>
        <taxon>Bacteria</taxon>
        <taxon>Pseudomonadati</taxon>
        <taxon>Planctomycetota</taxon>
        <taxon>Planctomycetia</taxon>
        <taxon>Pirellulales</taxon>
        <taxon>Pirellulaceae</taxon>
        <taxon>Rubripirellula</taxon>
    </lineage>
</organism>
<comment type="catalytic activity">
    <reaction evidence="4 7">
        <text>uridine(38/39/40) in tRNA = pseudouridine(38/39/40) in tRNA</text>
        <dbReference type="Rhea" id="RHEA:22376"/>
        <dbReference type="Rhea" id="RHEA-COMP:10085"/>
        <dbReference type="Rhea" id="RHEA-COMP:10087"/>
        <dbReference type="ChEBI" id="CHEBI:65314"/>
        <dbReference type="ChEBI" id="CHEBI:65315"/>
        <dbReference type="EC" id="5.4.99.12"/>
    </reaction>
</comment>
<dbReference type="RefSeq" id="WP_068258503.1">
    <property type="nucleotide sequence ID" value="NZ_LWSK01000005.1"/>
</dbReference>
<proteinExistence type="inferred from homology"/>
<evidence type="ECO:0000256" key="5">
    <source>
        <dbReference type="PIRSR" id="PIRSR001430-1"/>
    </source>
</evidence>
<dbReference type="InterPro" id="IPR020095">
    <property type="entry name" value="PsdUridine_synth_TruA_C"/>
</dbReference>
<dbReference type="GO" id="GO:0160147">
    <property type="term" value="F:tRNA pseudouridine(38-40) synthase activity"/>
    <property type="evidence" value="ECO:0007669"/>
    <property type="project" value="UniProtKB-EC"/>
</dbReference>
<dbReference type="PIRSF" id="PIRSF001430">
    <property type="entry name" value="tRNA_psdUrid_synth"/>
    <property type="match status" value="1"/>
</dbReference>
<comment type="caution">
    <text evidence="4">Lacks conserved residue(s) required for the propagation of feature annotation.</text>
</comment>
<evidence type="ECO:0000256" key="6">
    <source>
        <dbReference type="PIRSR" id="PIRSR001430-2"/>
    </source>
</evidence>
<dbReference type="Gene3D" id="3.30.70.660">
    <property type="entry name" value="Pseudouridine synthase I, catalytic domain, C-terminal subdomain"/>
    <property type="match status" value="1"/>
</dbReference>
<dbReference type="FunFam" id="3.30.70.580:FF:000001">
    <property type="entry name" value="tRNA pseudouridine synthase A"/>
    <property type="match status" value="1"/>
</dbReference>
<comment type="caution">
    <text evidence="9">The sequence shown here is derived from an EMBL/GenBank/DDBJ whole genome shotgun (WGS) entry which is preliminary data.</text>
</comment>
<sequence>MTRTFKMTIAYDGTDFVGWQIQPNGPSIQAAIQKAIGKFTGESVNVVGSGRTDAGVHAIAQVAGVEIESWTQPAKELRRAINRFLPDSIVVRDVVDAPPGFHAIRDCISKRYRYQMLLGRVRDPFSHHYCWHLGYKMDLEAMKLAAEKLVGKQDFACFEATGAARSSTVRDVRACDLILRESPPDSPTSDSIRLDIEIEADGFLYNMVRNIVGSLVDVARGREPVQWIDELIRAGDRNLAGQTAPAHGLFLLRADYEEMVVES</sequence>
<comment type="subunit">
    <text evidence="4">Homodimer.</text>
</comment>
<dbReference type="PANTHER" id="PTHR11142:SF0">
    <property type="entry name" value="TRNA PSEUDOURIDINE SYNTHASE-LIKE 1"/>
    <property type="match status" value="1"/>
</dbReference>
<comment type="function">
    <text evidence="4">Formation of pseudouridine at positions 38, 39 and 40 in the anticodon stem and loop of transfer RNAs.</text>
</comment>
<keyword evidence="10" id="KW-1185">Reference proteome</keyword>
<feature type="domain" description="Pseudouridine synthase I TruA alpha/beta" evidence="8">
    <location>
        <begin position="9"/>
        <end position="99"/>
    </location>
</feature>
<dbReference type="Gene3D" id="3.30.70.580">
    <property type="entry name" value="Pseudouridine synthase I, catalytic domain, N-terminal subdomain"/>
    <property type="match status" value="1"/>
</dbReference>
<feature type="domain" description="Pseudouridine synthase I TruA alpha/beta" evidence="8">
    <location>
        <begin position="145"/>
        <end position="257"/>
    </location>
</feature>
<dbReference type="GO" id="GO:0031119">
    <property type="term" value="P:tRNA pseudouridine synthesis"/>
    <property type="evidence" value="ECO:0007669"/>
    <property type="project" value="UniProtKB-UniRule"/>
</dbReference>
<dbReference type="AlphaFoldDB" id="A0A5B1CM36"/>
<feature type="active site" description="Nucleophile" evidence="4 5">
    <location>
        <position position="53"/>
    </location>
</feature>
<evidence type="ECO:0000259" key="8">
    <source>
        <dbReference type="Pfam" id="PF01416"/>
    </source>
</evidence>
<dbReference type="Pfam" id="PF01416">
    <property type="entry name" value="PseudoU_synth_1"/>
    <property type="match status" value="2"/>
</dbReference>
<dbReference type="OrthoDB" id="9811823at2"/>
<dbReference type="SUPFAM" id="SSF55120">
    <property type="entry name" value="Pseudouridine synthase"/>
    <property type="match status" value="1"/>
</dbReference>
<keyword evidence="2 4" id="KW-0819">tRNA processing</keyword>
<dbReference type="InterPro" id="IPR020097">
    <property type="entry name" value="PsdUridine_synth_TruA_a/b_dom"/>
</dbReference>
<evidence type="ECO:0000313" key="9">
    <source>
        <dbReference type="EMBL" id="KAA1260404.1"/>
    </source>
</evidence>
<dbReference type="GO" id="GO:0003723">
    <property type="term" value="F:RNA binding"/>
    <property type="evidence" value="ECO:0007669"/>
    <property type="project" value="InterPro"/>
</dbReference>
<dbReference type="EMBL" id="VRLW01000001">
    <property type="protein sequence ID" value="KAA1260404.1"/>
    <property type="molecule type" value="Genomic_DNA"/>
</dbReference>
<dbReference type="NCBIfam" id="TIGR00071">
    <property type="entry name" value="hisT_truA"/>
    <property type="match status" value="1"/>
</dbReference>
<evidence type="ECO:0000256" key="1">
    <source>
        <dbReference type="ARBA" id="ARBA00009375"/>
    </source>
</evidence>
<evidence type="ECO:0000256" key="4">
    <source>
        <dbReference type="HAMAP-Rule" id="MF_00171"/>
    </source>
</evidence>
<dbReference type="CDD" id="cd02570">
    <property type="entry name" value="PseudoU_synth_EcTruA"/>
    <property type="match status" value="1"/>
</dbReference>
<dbReference type="PANTHER" id="PTHR11142">
    <property type="entry name" value="PSEUDOURIDYLATE SYNTHASE"/>
    <property type="match status" value="1"/>
</dbReference>
<keyword evidence="3 4" id="KW-0413">Isomerase</keyword>
<protein>
    <recommendedName>
        <fullName evidence="4">tRNA pseudouridine synthase A</fullName>
        <ecNumber evidence="4">5.4.99.12</ecNumber>
    </recommendedName>
    <alternativeName>
        <fullName evidence="4">tRNA pseudouridine(38-40) synthase</fullName>
    </alternativeName>
    <alternativeName>
        <fullName evidence="4">tRNA pseudouridylate synthase I</fullName>
    </alternativeName>
    <alternativeName>
        <fullName evidence="4">tRNA-uridine isomerase I</fullName>
    </alternativeName>
</protein>
<comment type="similarity">
    <text evidence="1 4 7">Belongs to the tRNA pseudouridine synthase TruA family.</text>
</comment>
<evidence type="ECO:0000256" key="2">
    <source>
        <dbReference type="ARBA" id="ARBA00022694"/>
    </source>
</evidence>
<dbReference type="InterPro" id="IPR001406">
    <property type="entry name" value="PsdUridine_synth_TruA"/>
</dbReference>
<name>A0A5B1CM36_9BACT</name>
<evidence type="ECO:0000256" key="3">
    <source>
        <dbReference type="ARBA" id="ARBA00023235"/>
    </source>
</evidence>
<evidence type="ECO:0000313" key="10">
    <source>
        <dbReference type="Proteomes" id="UP000322699"/>
    </source>
</evidence>
<dbReference type="EC" id="5.4.99.12" evidence="4"/>
<dbReference type="Proteomes" id="UP000322699">
    <property type="component" value="Unassembled WGS sequence"/>
</dbReference>
<dbReference type="InterPro" id="IPR020094">
    <property type="entry name" value="TruA/RsuA/RluB/E/F_N"/>
</dbReference>
<gene>
    <name evidence="4 9" type="primary">truA</name>
    <name evidence="9" type="ORF">LF1_29440</name>
</gene>